<gene>
    <name evidence="10" type="ORF">FBEOM_6590</name>
</gene>
<dbReference type="EMBL" id="PVQB02000284">
    <property type="protein sequence ID" value="KAF4339469.1"/>
    <property type="molecule type" value="Genomic_DNA"/>
</dbReference>
<dbReference type="Gene3D" id="3.30.200.20">
    <property type="entry name" value="Phosphorylase Kinase, domain 1"/>
    <property type="match status" value="1"/>
</dbReference>
<evidence type="ECO:0000259" key="9">
    <source>
        <dbReference type="PROSITE" id="PS50011"/>
    </source>
</evidence>
<dbReference type="OrthoDB" id="5979581at2759"/>
<evidence type="ECO:0000313" key="11">
    <source>
        <dbReference type="Proteomes" id="UP000730481"/>
    </source>
</evidence>
<dbReference type="PANTHER" id="PTHR47634:SF9">
    <property type="entry name" value="PROTEIN KINASE DOMAIN-CONTAINING PROTEIN-RELATED"/>
    <property type="match status" value="1"/>
</dbReference>
<dbReference type="InterPro" id="IPR011009">
    <property type="entry name" value="Kinase-like_dom_sf"/>
</dbReference>
<feature type="domain" description="Protein kinase" evidence="9">
    <location>
        <begin position="1"/>
        <end position="290"/>
    </location>
</feature>
<dbReference type="InterPro" id="IPR000719">
    <property type="entry name" value="Prot_kinase_dom"/>
</dbReference>
<dbReference type="SUPFAM" id="SSF56112">
    <property type="entry name" value="Protein kinase-like (PK-like)"/>
    <property type="match status" value="1"/>
</dbReference>
<dbReference type="GO" id="GO:0050684">
    <property type="term" value="P:regulation of mRNA processing"/>
    <property type="evidence" value="ECO:0007669"/>
    <property type="project" value="TreeGrafter"/>
</dbReference>
<keyword evidence="11" id="KW-1185">Reference proteome</keyword>
<comment type="caution">
    <text evidence="10">The sequence shown here is derived from an EMBL/GenBank/DDBJ whole genome shotgun (WGS) entry which is preliminary data.</text>
</comment>
<evidence type="ECO:0000256" key="6">
    <source>
        <dbReference type="ARBA" id="ARBA00022840"/>
    </source>
</evidence>
<keyword evidence="2" id="KW-0723">Serine/threonine-protein kinase</keyword>
<keyword evidence="3" id="KW-0808">Transferase</keyword>
<protein>
    <recommendedName>
        <fullName evidence="1">non-specific serine/threonine protein kinase</fullName>
        <ecNumber evidence="1">2.7.11.1</ecNumber>
    </recommendedName>
</protein>
<sequence>MLGPFTVDGPNGTHDCLVLELAGPNIAEIADIHCKHHRLPSDAARSISKQVLQGLDFLHFKGIGHGDIHTGNIALAIPDLQSLSGRDFIARLGEPEMGLVTRPGGKPLTSNMPTHIVRPASFRDQDVQVLLLRPCIEIIDFGEAFFSHDSPSTLNTPLPIFELITGQPPFDVLMLTTPILIEQMIEFLDDELPERWLRKWQEMKRAGPQQDDVWKLQGWMEEVYFDHNKHPEFTRDEIRSIAQLIARLPLSPAVVMLTRSTDLTSVLAVLLELDGPVRAAREEGIVDLVLLETSRFGGASELVGDFLVVFSYGGNPSEVFLYKRARSGLADV</sequence>
<evidence type="ECO:0000256" key="8">
    <source>
        <dbReference type="ARBA" id="ARBA00048679"/>
    </source>
</evidence>
<evidence type="ECO:0000256" key="4">
    <source>
        <dbReference type="ARBA" id="ARBA00022741"/>
    </source>
</evidence>
<comment type="catalytic activity">
    <reaction evidence="8">
        <text>L-seryl-[protein] + ATP = O-phospho-L-seryl-[protein] + ADP + H(+)</text>
        <dbReference type="Rhea" id="RHEA:17989"/>
        <dbReference type="Rhea" id="RHEA-COMP:9863"/>
        <dbReference type="Rhea" id="RHEA-COMP:11604"/>
        <dbReference type="ChEBI" id="CHEBI:15378"/>
        <dbReference type="ChEBI" id="CHEBI:29999"/>
        <dbReference type="ChEBI" id="CHEBI:30616"/>
        <dbReference type="ChEBI" id="CHEBI:83421"/>
        <dbReference type="ChEBI" id="CHEBI:456216"/>
        <dbReference type="EC" id="2.7.11.1"/>
    </reaction>
</comment>
<name>A0A9P5AJ77_9HYPO</name>
<keyword evidence="4" id="KW-0547">Nucleotide-binding</keyword>
<dbReference type="EC" id="2.7.11.1" evidence="1"/>
<accession>A0A9P5AJ77</accession>
<evidence type="ECO:0000256" key="5">
    <source>
        <dbReference type="ARBA" id="ARBA00022777"/>
    </source>
</evidence>
<dbReference type="InterPro" id="IPR051334">
    <property type="entry name" value="SRPK"/>
</dbReference>
<dbReference type="GO" id="GO:0005524">
    <property type="term" value="F:ATP binding"/>
    <property type="evidence" value="ECO:0007669"/>
    <property type="project" value="UniProtKB-KW"/>
</dbReference>
<dbReference type="PANTHER" id="PTHR47634">
    <property type="entry name" value="PROTEIN KINASE DOMAIN-CONTAINING PROTEIN-RELATED"/>
    <property type="match status" value="1"/>
</dbReference>
<keyword evidence="6" id="KW-0067">ATP-binding</keyword>
<evidence type="ECO:0000313" key="10">
    <source>
        <dbReference type="EMBL" id="KAF4339469.1"/>
    </source>
</evidence>
<dbReference type="GO" id="GO:0000245">
    <property type="term" value="P:spliceosomal complex assembly"/>
    <property type="evidence" value="ECO:0007669"/>
    <property type="project" value="TreeGrafter"/>
</dbReference>
<organism evidence="10 11">
    <name type="scientific">Fusarium beomiforme</name>
    <dbReference type="NCBI Taxonomy" id="44412"/>
    <lineage>
        <taxon>Eukaryota</taxon>
        <taxon>Fungi</taxon>
        <taxon>Dikarya</taxon>
        <taxon>Ascomycota</taxon>
        <taxon>Pezizomycotina</taxon>
        <taxon>Sordariomycetes</taxon>
        <taxon>Hypocreomycetidae</taxon>
        <taxon>Hypocreales</taxon>
        <taxon>Nectriaceae</taxon>
        <taxon>Fusarium</taxon>
        <taxon>Fusarium burgessii species complex</taxon>
    </lineage>
</organism>
<dbReference type="GO" id="GO:0005634">
    <property type="term" value="C:nucleus"/>
    <property type="evidence" value="ECO:0007669"/>
    <property type="project" value="TreeGrafter"/>
</dbReference>
<comment type="catalytic activity">
    <reaction evidence="7">
        <text>L-threonyl-[protein] + ATP = O-phospho-L-threonyl-[protein] + ADP + H(+)</text>
        <dbReference type="Rhea" id="RHEA:46608"/>
        <dbReference type="Rhea" id="RHEA-COMP:11060"/>
        <dbReference type="Rhea" id="RHEA-COMP:11605"/>
        <dbReference type="ChEBI" id="CHEBI:15378"/>
        <dbReference type="ChEBI" id="CHEBI:30013"/>
        <dbReference type="ChEBI" id="CHEBI:30616"/>
        <dbReference type="ChEBI" id="CHEBI:61977"/>
        <dbReference type="ChEBI" id="CHEBI:456216"/>
        <dbReference type="EC" id="2.7.11.1"/>
    </reaction>
</comment>
<evidence type="ECO:0000256" key="2">
    <source>
        <dbReference type="ARBA" id="ARBA00022527"/>
    </source>
</evidence>
<dbReference type="PROSITE" id="PS50011">
    <property type="entry name" value="PROTEIN_KINASE_DOM"/>
    <property type="match status" value="1"/>
</dbReference>
<dbReference type="Proteomes" id="UP000730481">
    <property type="component" value="Unassembled WGS sequence"/>
</dbReference>
<dbReference type="GO" id="GO:0004674">
    <property type="term" value="F:protein serine/threonine kinase activity"/>
    <property type="evidence" value="ECO:0007669"/>
    <property type="project" value="UniProtKB-KW"/>
</dbReference>
<proteinExistence type="predicted"/>
<dbReference type="Gene3D" id="1.10.510.10">
    <property type="entry name" value="Transferase(Phosphotransferase) domain 1"/>
    <property type="match status" value="1"/>
</dbReference>
<dbReference type="AlphaFoldDB" id="A0A9P5AJ77"/>
<reference evidence="10" key="2">
    <citation type="submission" date="2020-02" db="EMBL/GenBank/DDBJ databases">
        <title>Identification and distribution of gene clusters putatively required for synthesis of sphingolipid metabolism inhibitors in phylogenetically diverse species of the filamentous fungus Fusarium.</title>
        <authorList>
            <person name="Kim H.-S."/>
            <person name="Busman M."/>
            <person name="Brown D.W."/>
            <person name="Divon H."/>
            <person name="Uhlig S."/>
            <person name="Proctor R.H."/>
        </authorList>
    </citation>
    <scope>NUCLEOTIDE SEQUENCE</scope>
    <source>
        <strain evidence="10">NRRL 25174</strain>
    </source>
</reference>
<evidence type="ECO:0000256" key="3">
    <source>
        <dbReference type="ARBA" id="ARBA00022679"/>
    </source>
</evidence>
<evidence type="ECO:0000256" key="7">
    <source>
        <dbReference type="ARBA" id="ARBA00047899"/>
    </source>
</evidence>
<keyword evidence="5 10" id="KW-0418">Kinase</keyword>
<reference evidence="10" key="1">
    <citation type="journal article" date="2017" name="Mycologia">
        <title>Fusarium algeriense, sp. nov., a novel toxigenic crown rot pathogen of durum wheat from Algeria is nested in the Fusarium burgessii species complex.</title>
        <authorList>
            <person name="Laraba I."/>
            <person name="Keddad A."/>
            <person name="Boureghda H."/>
            <person name="Abdallah N."/>
            <person name="Vaughan M.M."/>
            <person name="Proctor R.H."/>
            <person name="Busman M."/>
            <person name="O'Donnell K."/>
        </authorList>
    </citation>
    <scope>NUCLEOTIDE SEQUENCE</scope>
    <source>
        <strain evidence="10">NRRL 25174</strain>
    </source>
</reference>
<evidence type="ECO:0000256" key="1">
    <source>
        <dbReference type="ARBA" id="ARBA00012513"/>
    </source>
</evidence>
<dbReference type="GO" id="GO:0005737">
    <property type="term" value="C:cytoplasm"/>
    <property type="evidence" value="ECO:0007669"/>
    <property type="project" value="TreeGrafter"/>
</dbReference>